<organism evidence="1 2">
    <name type="scientific">Ancylostoma ceylanicum</name>
    <dbReference type="NCBI Taxonomy" id="53326"/>
    <lineage>
        <taxon>Eukaryota</taxon>
        <taxon>Metazoa</taxon>
        <taxon>Ecdysozoa</taxon>
        <taxon>Nematoda</taxon>
        <taxon>Chromadorea</taxon>
        <taxon>Rhabditida</taxon>
        <taxon>Rhabditina</taxon>
        <taxon>Rhabditomorpha</taxon>
        <taxon>Strongyloidea</taxon>
        <taxon>Ancylostomatidae</taxon>
        <taxon>Ancylostomatinae</taxon>
        <taxon>Ancylostoma</taxon>
    </lineage>
</organism>
<reference evidence="2" key="1">
    <citation type="journal article" date="2015" name="Nat. Genet.">
        <title>The genome and transcriptome of the zoonotic hookworm Ancylostoma ceylanicum identify infection-specific gene families.</title>
        <authorList>
            <person name="Schwarz E.M."/>
            <person name="Hu Y."/>
            <person name="Antoshechkin I."/>
            <person name="Miller M.M."/>
            <person name="Sternberg P.W."/>
            <person name="Aroian R.V."/>
        </authorList>
    </citation>
    <scope>NUCLEOTIDE SEQUENCE</scope>
    <source>
        <strain evidence="2">HY135</strain>
    </source>
</reference>
<evidence type="ECO:0000313" key="2">
    <source>
        <dbReference type="Proteomes" id="UP000024635"/>
    </source>
</evidence>
<evidence type="ECO:0000313" key="1">
    <source>
        <dbReference type="EMBL" id="EYC23403.1"/>
    </source>
</evidence>
<dbReference type="AlphaFoldDB" id="A0A016V9J3"/>
<proteinExistence type="predicted"/>
<name>A0A016V9J3_9BILA</name>
<comment type="caution">
    <text evidence="1">The sequence shown here is derived from an EMBL/GenBank/DDBJ whole genome shotgun (WGS) entry which is preliminary data.</text>
</comment>
<dbReference type="EMBL" id="JARK01001351">
    <property type="protein sequence ID" value="EYC23403.1"/>
    <property type="molecule type" value="Genomic_DNA"/>
</dbReference>
<protein>
    <submittedName>
        <fullName evidence="1">Uncharacterized protein</fullName>
    </submittedName>
</protein>
<keyword evidence="2" id="KW-1185">Reference proteome</keyword>
<sequence length="92" mass="10336">MHRSVLHTTHCARTRVAYQIKSVNWRGGHQNCDACIRVHDSISADRPLFPVFKLALLLSGNQPHGERLILKVRISVSAAFNTPVKILNNLLI</sequence>
<dbReference type="Proteomes" id="UP000024635">
    <property type="component" value="Unassembled WGS sequence"/>
</dbReference>
<accession>A0A016V9J3</accession>
<gene>
    <name evidence="1" type="primary">Acey_s0015.g2634</name>
    <name evidence="1" type="ORF">Y032_0015g2634</name>
</gene>